<keyword evidence="9" id="KW-1185">Reference proteome</keyword>
<accession>A0A385YTH9</accession>
<feature type="transmembrane region" description="Helical" evidence="5">
    <location>
        <begin position="63"/>
        <end position="80"/>
    </location>
</feature>
<dbReference type="InterPro" id="IPR002810">
    <property type="entry name" value="NfeD-like_C"/>
</dbReference>
<evidence type="ECO:0000256" key="3">
    <source>
        <dbReference type="ARBA" id="ARBA00022989"/>
    </source>
</evidence>
<dbReference type="EMBL" id="CP032418">
    <property type="protein sequence ID" value="AYC29620.1"/>
    <property type="molecule type" value="Genomic_DNA"/>
</dbReference>
<dbReference type="GO" id="GO:0005886">
    <property type="term" value="C:plasma membrane"/>
    <property type="evidence" value="ECO:0007669"/>
    <property type="project" value="TreeGrafter"/>
</dbReference>
<proteinExistence type="predicted"/>
<keyword evidence="4 5" id="KW-0472">Membrane</keyword>
<feature type="domain" description="NfeD-like C-terminal" evidence="6">
    <location>
        <begin position="163"/>
        <end position="216"/>
    </location>
</feature>
<feature type="transmembrane region" description="Helical" evidence="5">
    <location>
        <begin position="39"/>
        <end position="57"/>
    </location>
</feature>
<feature type="transmembrane region" description="Helical" evidence="5">
    <location>
        <begin position="87"/>
        <end position="106"/>
    </location>
</feature>
<feature type="transmembrane region" description="Helical" evidence="5">
    <location>
        <begin position="112"/>
        <end position="133"/>
    </location>
</feature>
<evidence type="ECO:0000256" key="4">
    <source>
        <dbReference type="ARBA" id="ARBA00023136"/>
    </source>
</evidence>
<feature type="transmembrane region" description="Helical" evidence="5">
    <location>
        <begin position="12"/>
        <end position="32"/>
    </location>
</feature>
<evidence type="ECO:0000259" key="7">
    <source>
        <dbReference type="Pfam" id="PF24961"/>
    </source>
</evidence>
<name>A0A385YTH9_9BACL</name>
<dbReference type="SUPFAM" id="SSF141322">
    <property type="entry name" value="NfeD domain-like"/>
    <property type="match status" value="1"/>
</dbReference>
<organism evidence="8 9">
    <name type="scientific">Paenisporosarcina cavernae</name>
    <dbReference type="NCBI Taxonomy" id="2320858"/>
    <lineage>
        <taxon>Bacteria</taxon>
        <taxon>Bacillati</taxon>
        <taxon>Bacillota</taxon>
        <taxon>Bacilli</taxon>
        <taxon>Bacillales</taxon>
        <taxon>Caryophanaceae</taxon>
        <taxon>Paenisporosarcina</taxon>
    </lineage>
</organism>
<evidence type="ECO:0000256" key="2">
    <source>
        <dbReference type="ARBA" id="ARBA00022692"/>
    </source>
</evidence>
<evidence type="ECO:0000256" key="5">
    <source>
        <dbReference type="SAM" id="Phobius"/>
    </source>
</evidence>
<dbReference type="Pfam" id="PF24961">
    <property type="entry name" value="NfeD_membrane"/>
    <property type="match status" value="1"/>
</dbReference>
<evidence type="ECO:0000259" key="6">
    <source>
        <dbReference type="Pfam" id="PF01957"/>
    </source>
</evidence>
<keyword evidence="2 5" id="KW-0812">Transmembrane</keyword>
<keyword evidence="3 5" id="KW-1133">Transmembrane helix</keyword>
<sequence length="225" mass="24239">MDTLLSPTYFEWVTHPVVVVLLLTIASICLTLELFSPGLGIPGVIGFSALLLFYVGHVATGHASWQVIILFLLGLFLLFAELFLPGAIAGIMGIGLIIVSILFAGASLTVMTIAVLIALVAAILGMVIMVKLFGKNVKLFNKIILNDATTTDAGYVSNINRLELIGETAIAITGLRPSGTIMWNNERIDAVSEGNFIEKGRSVKILKVEGSRIVVRELTKKEEEE</sequence>
<dbReference type="InterPro" id="IPR052165">
    <property type="entry name" value="Membrane_assoc_protease"/>
</dbReference>
<dbReference type="OrthoDB" id="9806253at2"/>
<reference evidence="9" key="1">
    <citation type="submission" date="2018-09" db="EMBL/GenBank/DDBJ databases">
        <authorList>
            <person name="Zhu H."/>
        </authorList>
    </citation>
    <scope>NUCLEOTIDE SEQUENCE [LARGE SCALE GENOMIC DNA]</scope>
    <source>
        <strain evidence="9">K2R23-3</strain>
    </source>
</reference>
<dbReference type="Pfam" id="PF01957">
    <property type="entry name" value="NfeD"/>
    <property type="match status" value="1"/>
</dbReference>
<evidence type="ECO:0000313" key="8">
    <source>
        <dbReference type="EMBL" id="AYC29620.1"/>
    </source>
</evidence>
<dbReference type="InterPro" id="IPR012340">
    <property type="entry name" value="NA-bd_OB-fold"/>
</dbReference>
<dbReference type="Proteomes" id="UP000265725">
    <property type="component" value="Chromosome"/>
</dbReference>
<gene>
    <name evidence="8" type="ORF">D3873_06865</name>
</gene>
<evidence type="ECO:0000313" key="9">
    <source>
        <dbReference type="Proteomes" id="UP000265725"/>
    </source>
</evidence>
<dbReference type="RefSeq" id="WP_119883359.1">
    <property type="nucleotide sequence ID" value="NZ_CP032418.1"/>
</dbReference>
<dbReference type="InterPro" id="IPR056739">
    <property type="entry name" value="NfeD_membrane"/>
</dbReference>
<protein>
    <submittedName>
        <fullName evidence="8">Uncharacterized protein</fullName>
    </submittedName>
</protein>
<evidence type="ECO:0000256" key="1">
    <source>
        <dbReference type="ARBA" id="ARBA00004141"/>
    </source>
</evidence>
<dbReference type="PANTHER" id="PTHR33507">
    <property type="entry name" value="INNER MEMBRANE PROTEIN YBBJ"/>
    <property type="match status" value="1"/>
</dbReference>
<dbReference type="KEGG" id="paek:D3873_06865"/>
<dbReference type="PANTHER" id="PTHR33507:SF3">
    <property type="entry name" value="INNER MEMBRANE PROTEIN YBBJ"/>
    <property type="match status" value="1"/>
</dbReference>
<dbReference type="AlphaFoldDB" id="A0A385YTH9"/>
<comment type="subcellular location">
    <subcellularLocation>
        <location evidence="1">Membrane</location>
        <topology evidence="1">Multi-pass membrane protein</topology>
    </subcellularLocation>
</comment>
<feature type="domain" description="NfeD integral membrane" evidence="7">
    <location>
        <begin position="18"/>
        <end position="131"/>
    </location>
</feature>
<dbReference type="Gene3D" id="2.40.50.140">
    <property type="entry name" value="Nucleic acid-binding proteins"/>
    <property type="match status" value="1"/>
</dbReference>